<accession>A0A498N155</accession>
<name>A0A498N155_LABRO</name>
<dbReference type="InterPro" id="IPR009081">
    <property type="entry name" value="PP-bd_ACP"/>
</dbReference>
<protein>
    <submittedName>
        <fullName evidence="4">Acyl-synthetase family member 4 isoform X1</fullName>
    </submittedName>
</protein>
<evidence type="ECO:0000256" key="2">
    <source>
        <dbReference type="ARBA" id="ARBA00022553"/>
    </source>
</evidence>
<dbReference type="Proteomes" id="UP000290572">
    <property type="component" value="Unassembled WGS sequence"/>
</dbReference>
<evidence type="ECO:0000259" key="3">
    <source>
        <dbReference type="PROSITE" id="PS50075"/>
    </source>
</evidence>
<dbReference type="Gene3D" id="2.130.10.10">
    <property type="entry name" value="YVTN repeat-like/Quinoprotein amine dehydrogenase"/>
    <property type="match status" value="2"/>
</dbReference>
<comment type="caution">
    <text evidence="4">The sequence shown here is derived from an EMBL/GenBank/DDBJ whole genome shotgun (WGS) entry which is preliminary data.</text>
</comment>
<dbReference type="PROSITE" id="PS00012">
    <property type="entry name" value="PHOSPHOPANTETHEINE"/>
    <property type="match status" value="1"/>
</dbReference>
<dbReference type="STRING" id="84645.A0A498N155"/>
<dbReference type="InterPro" id="IPR002372">
    <property type="entry name" value="PQQ_rpt_dom"/>
</dbReference>
<dbReference type="InterPro" id="IPR018391">
    <property type="entry name" value="PQQ_b-propeller_rpt"/>
</dbReference>
<reference evidence="4 6" key="1">
    <citation type="submission" date="2018-03" db="EMBL/GenBank/DDBJ databases">
        <title>Draft genome sequence of Rohu Carp (Labeo rohita).</title>
        <authorList>
            <person name="Das P."/>
            <person name="Kushwaha B."/>
            <person name="Joshi C.G."/>
            <person name="Kumar D."/>
            <person name="Nagpure N.S."/>
            <person name="Sahoo L."/>
            <person name="Das S.P."/>
            <person name="Bit A."/>
            <person name="Patnaik S."/>
            <person name="Meher P.K."/>
            <person name="Jayasankar P."/>
            <person name="Koringa P.G."/>
            <person name="Patel N.V."/>
            <person name="Hinsu A.T."/>
            <person name="Kumar R."/>
            <person name="Pandey M."/>
            <person name="Agarwal S."/>
            <person name="Srivastava S."/>
            <person name="Singh M."/>
            <person name="Iquebal M.A."/>
            <person name="Jaiswal S."/>
            <person name="Angadi U.B."/>
            <person name="Kumar N."/>
            <person name="Raza M."/>
            <person name="Shah T.M."/>
            <person name="Rai A."/>
            <person name="Jena J.K."/>
        </authorList>
    </citation>
    <scope>NUCLEOTIDE SEQUENCE [LARGE SCALE GENOMIC DNA]</scope>
    <source>
        <strain evidence="4">DASCIFA01</strain>
        <tissue evidence="4">Testis</tissue>
    </source>
</reference>
<dbReference type="InterPro" id="IPR011047">
    <property type="entry name" value="Quinoprotein_ADH-like_sf"/>
</dbReference>
<dbReference type="PROSITE" id="PS50075">
    <property type="entry name" value="CARRIER"/>
    <property type="match status" value="1"/>
</dbReference>
<evidence type="ECO:0000313" key="6">
    <source>
        <dbReference type="Proteomes" id="UP000290572"/>
    </source>
</evidence>
<evidence type="ECO:0000256" key="1">
    <source>
        <dbReference type="ARBA" id="ARBA00022450"/>
    </source>
</evidence>
<dbReference type="SMART" id="SM00564">
    <property type="entry name" value="PQQ"/>
    <property type="match status" value="6"/>
</dbReference>
<evidence type="ECO:0000313" key="4">
    <source>
        <dbReference type="EMBL" id="RXN24286.1"/>
    </source>
</evidence>
<evidence type="ECO:0000313" key="5">
    <source>
        <dbReference type="EMBL" id="RXN26606.1"/>
    </source>
</evidence>
<dbReference type="AlphaFoldDB" id="A0A498N155"/>
<dbReference type="InterPro" id="IPR006162">
    <property type="entry name" value="Ppantetheine_attach_site"/>
</dbReference>
<gene>
    <name evidence="5" type="ORF">ROHU_020652</name>
    <name evidence="4" type="ORF">ROHU_022289</name>
</gene>
<dbReference type="Pfam" id="PF13570">
    <property type="entry name" value="Beta-prop_ACSF4"/>
    <property type="match status" value="2"/>
</dbReference>
<dbReference type="InterPro" id="IPR015943">
    <property type="entry name" value="WD40/YVTN_repeat-like_dom_sf"/>
</dbReference>
<keyword evidence="6" id="KW-1185">Reference proteome</keyword>
<dbReference type="EMBL" id="QBIY01012544">
    <property type="protein sequence ID" value="RXN24286.1"/>
    <property type="molecule type" value="Genomic_DNA"/>
</dbReference>
<sequence>MKLKTLWKDCIGLPNDVVVEEDAHFMLSGGDSLQALRLCDEITVAMGTTSVGLLEVILDGSFSDVVSHVMTETHNNAIQPSKKRLLDDSGSKVSLKRQHKEISTENATESTEGFVVPSVGRTVGFVVVRRAGEVTDWGCIQKIQEKNFSDALGASQIKFTVTNTSEDTNVGLISNPAIKKITERHVPQEVTEILPVTKCTGIGEGPSEFLPLSLRVLWSSDTGRCVDASPVLLVGPDRTTVFIGSHSHRLQALDLSNGEVIWERILGDRLESSAAVSKCGSLVAVGCYDRQIYFLDVSCGDTVWTFETGDVVKSSPTVDPKSGLVFAGSHDGFVYALEPLDSGKLLWTYSSSVPFFSSPRCSDSSVFIGSVNGNIIGISHSGDTLWEFTTKGPIFSSPCVSSWTFWTDQPVSTSPSPTVTCGSHDGHVYCINTDNGSLLWQFQTTGKVFSTPFVFDGNPWSLRTLVAVCSTDGKVWILDGETGTLKATLSLPGELFSSPVVWGRKLVVGCRNDYVYCLELTKK</sequence>
<proteinExistence type="predicted"/>
<organism evidence="4 6">
    <name type="scientific">Labeo rohita</name>
    <name type="common">Indian major carp</name>
    <name type="synonym">Cyprinus rohita</name>
    <dbReference type="NCBI Taxonomy" id="84645"/>
    <lineage>
        <taxon>Eukaryota</taxon>
        <taxon>Metazoa</taxon>
        <taxon>Chordata</taxon>
        <taxon>Craniata</taxon>
        <taxon>Vertebrata</taxon>
        <taxon>Euteleostomi</taxon>
        <taxon>Actinopterygii</taxon>
        <taxon>Neopterygii</taxon>
        <taxon>Teleostei</taxon>
        <taxon>Ostariophysi</taxon>
        <taxon>Cypriniformes</taxon>
        <taxon>Cyprinidae</taxon>
        <taxon>Labeoninae</taxon>
        <taxon>Labeonini</taxon>
        <taxon>Labeo</taxon>
    </lineage>
</organism>
<dbReference type="PANTHER" id="PTHR44394">
    <property type="entry name" value="BETA-ALANINE-ACTIVATING ENZYME"/>
    <property type="match status" value="1"/>
</dbReference>
<dbReference type="InterPro" id="IPR052091">
    <property type="entry name" value="Beta-ala_Activ/Resist"/>
</dbReference>
<feature type="domain" description="Carrier" evidence="3">
    <location>
        <begin position="1"/>
        <end position="73"/>
    </location>
</feature>
<keyword evidence="1" id="KW-0596">Phosphopantetheine</keyword>
<dbReference type="PANTHER" id="PTHR44394:SF1">
    <property type="entry name" value="BETA-ALANINE-ACTIVATING ENZYME"/>
    <property type="match status" value="1"/>
</dbReference>
<keyword evidence="2" id="KW-0597">Phosphoprotein</keyword>
<dbReference type="Gene3D" id="2.40.128.630">
    <property type="match status" value="1"/>
</dbReference>
<dbReference type="EMBL" id="QBIY01012231">
    <property type="protein sequence ID" value="RXN26606.1"/>
    <property type="molecule type" value="Genomic_DNA"/>
</dbReference>
<dbReference type="GO" id="GO:0043041">
    <property type="term" value="P:amino acid activation for nonribosomal peptide biosynthetic process"/>
    <property type="evidence" value="ECO:0007669"/>
    <property type="project" value="TreeGrafter"/>
</dbReference>
<dbReference type="SUPFAM" id="SSF50998">
    <property type="entry name" value="Quinoprotein alcohol dehydrogenase-like"/>
    <property type="match status" value="1"/>
</dbReference>